<dbReference type="Proteomes" id="UP000010798">
    <property type="component" value="Chromosome"/>
</dbReference>
<accession>L0DAZ6</accession>
<dbReference type="EMBL" id="CP003364">
    <property type="protein sequence ID" value="AGA26397.1"/>
    <property type="molecule type" value="Genomic_DNA"/>
</dbReference>
<dbReference type="HOGENOM" id="CLU_2059849_0_0_0"/>
<reference evidence="1 2" key="1">
    <citation type="submission" date="2012-02" db="EMBL/GenBank/DDBJ databases">
        <title>Complete sequence of chromosome of Singulisphaera acidiphila DSM 18658.</title>
        <authorList>
            <consortium name="US DOE Joint Genome Institute (JGI-PGF)"/>
            <person name="Lucas S."/>
            <person name="Copeland A."/>
            <person name="Lapidus A."/>
            <person name="Glavina del Rio T."/>
            <person name="Dalin E."/>
            <person name="Tice H."/>
            <person name="Bruce D."/>
            <person name="Goodwin L."/>
            <person name="Pitluck S."/>
            <person name="Peters L."/>
            <person name="Ovchinnikova G."/>
            <person name="Chertkov O."/>
            <person name="Kyrpides N."/>
            <person name="Mavromatis K."/>
            <person name="Ivanova N."/>
            <person name="Brettin T."/>
            <person name="Detter J.C."/>
            <person name="Han C."/>
            <person name="Larimer F."/>
            <person name="Land M."/>
            <person name="Hauser L."/>
            <person name="Markowitz V."/>
            <person name="Cheng J.-F."/>
            <person name="Hugenholtz P."/>
            <person name="Woyke T."/>
            <person name="Wu D."/>
            <person name="Tindall B."/>
            <person name="Pomrenke H."/>
            <person name="Brambilla E."/>
            <person name="Klenk H.-P."/>
            <person name="Eisen J.A."/>
        </authorList>
    </citation>
    <scope>NUCLEOTIDE SEQUENCE [LARGE SCALE GENOMIC DNA]</scope>
    <source>
        <strain evidence="2">ATCC BAA-1392 / DSM 18658 / VKM B-2454 / MOB10</strain>
    </source>
</reference>
<keyword evidence="2" id="KW-1185">Reference proteome</keyword>
<proteinExistence type="predicted"/>
<name>L0DAZ6_SINAD</name>
<evidence type="ECO:0000313" key="1">
    <source>
        <dbReference type="EMBL" id="AGA26397.1"/>
    </source>
</evidence>
<dbReference type="AlphaFoldDB" id="L0DAZ6"/>
<gene>
    <name evidence="1" type="ordered locus">Sinac_2060</name>
</gene>
<dbReference type="KEGG" id="saci:Sinac_2060"/>
<sequence>MAERGKATEIYEFFYHAVNSSVHASLHHLLRVVWYNRESHVATITNKTFEQYYSNFALIYGSWMASALAVELLEEFGLTLSTGEDTELSVWMVVIVKPAVIHRQPPIVTLEELARPKPS</sequence>
<protein>
    <submittedName>
        <fullName evidence="1">Uncharacterized protein</fullName>
    </submittedName>
</protein>
<dbReference type="STRING" id="886293.Sinac_2060"/>
<evidence type="ECO:0000313" key="2">
    <source>
        <dbReference type="Proteomes" id="UP000010798"/>
    </source>
</evidence>
<organism evidence="1 2">
    <name type="scientific">Singulisphaera acidiphila (strain ATCC BAA-1392 / DSM 18658 / VKM B-2454 / MOB10)</name>
    <dbReference type="NCBI Taxonomy" id="886293"/>
    <lineage>
        <taxon>Bacteria</taxon>
        <taxon>Pseudomonadati</taxon>
        <taxon>Planctomycetota</taxon>
        <taxon>Planctomycetia</taxon>
        <taxon>Isosphaerales</taxon>
        <taxon>Isosphaeraceae</taxon>
        <taxon>Singulisphaera</taxon>
    </lineage>
</organism>